<proteinExistence type="inferred from homology"/>
<dbReference type="AlphaFoldDB" id="A0A2P4NQ73"/>
<dbReference type="RefSeq" id="WP_058566273.1">
    <property type="nucleotide sequence ID" value="NZ_LOPW02000010.1"/>
</dbReference>
<evidence type="ECO:0000256" key="1">
    <source>
        <dbReference type="ARBA" id="ARBA00005817"/>
    </source>
</evidence>
<dbReference type="SUPFAM" id="SSF52467">
    <property type="entry name" value="DHS-like NAD/FAD-binding domain"/>
    <property type="match status" value="1"/>
</dbReference>
<dbReference type="Proteomes" id="UP000053621">
    <property type="component" value="Unassembled WGS sequence"/>
</dbReference>
<dbReference type="SMART" id="SM00893">
    <property type="entry name" value="ETF"/>
    <property type="match status" value="1"/>
</dbReference>
<dbReference type="EMBL" id="LOPW02000010">
    <property type="protein sequence ID" value="POG55290.1"/>
    <property type="molecule type" value="Genomic_DNA"/>
</dbReference>
<dbReference type="OrthoDB" id="307696at2157"/>
<dbReference type="CDD" id="cd01715">
    <property type="entry name" value="ETF_alpha"/>
    <property type="match status" value="1"/>
</dbReference>
<comment type="similarity">
    <text evidence="1">Belongs to the ETF alpha-subunit/FixB family.</text>
</comment>
<dbReference type="InterPro" id="IPR001308">
    <property type="entry name" value="ETF_a/FixB"/>
</dbReference>
<dbReference type="InterPro" id="IPR033947">
    <property type="entry name" value="ETF_alpha_N"/>
</dbReference>
<evidence type="ECO:0000256" key="3">
    <source>
        <dbReference type="ARBA" id="ARBA00022630"/>
    </source>
</evidence>
<evidence type="ECO:0000259" key="6">
    <source>
        <dbReference type="SMART" id="SM00893"/>
    </source>
</evidence>
<evidence type="ECO:0000256" key="5">
    <source>
        <dbReference type="ARBA" id="ARBA00022982"/>
    </source>
</evidence>
<dbReference type="InterPro" id="IPR029035">
    <property type="entry name" value="DHS-like_NAD/FAD-binding_dom"/>
</dbReference>
<dbReference type="Gene3D" id="3.40.50.620">
    <property type="entry name" value="HUPs"/>
    <property type="match status" value="1"/>
</dbReference>
<dbReference type="InterPro" id="IPR014730">
    <property type="entry name" value="ETF_a/b_N"/>
</dbReference>
<keyword evidence="4" id="KW-0274">FAD</keyword>
<keyword evidence="5" id="KW-0249">Electron transport</keyword>
<reference evidence="7" key="1">
    <citation type="submission" date="2017-08" db="EMBL/GenBank/DDBJ databases">
        <title>Haloferax marisrubri sp. nov., isolated from the Discovery deep brine-seawater interface in the Red Sea.</title>
        <authorList>
            <person name="Zhang G."/>
            <person name="Stingl U."/>
        </authorList>
    </citation>
    <scope>NUCLEOTIDE SEQUENCE [LARGE SCALE GENOMIC DNA]</scope>
    <source>
        <strain evidence="7">SB3</strain>
    </source>
</reference>
<accession>A0A2P4NQ73</accession>
<dbReference type="Pfam" id="PF00766">
    <property type="entry name" value="ETF_alpha"/>
    <property type="match status" value="1"/>
</dbReference>
<dbReference type="InterPro" id="IPR014731">
    <property type="entry name" value="ETF_asu_C"/>
</dbReference>
<sequence>MSAASGPEIDVADYRDVWVFVEQHDGEAAPVSWELLAKGRELADETGESLVALVVGDGVAHLAEEAVARGADRALLADDPVFEPYRADPYGEQFRALVEARKPSIVLIGGTHTGRDFAGRVAVPAHAGLTADCTELAVDEAGLLLASRPTFGGSAMATIKCPAHRPQMATVRAGVFDAGEPAEAAENAAEAVESVDVVVAEEDTLSTVLERVVGGVVDITDADVIVAGGAGCEGDVTPLVELAEALGGEVAATRAAVEEGWVEPARQVGQTGKTVRPHLYIAAGISGAVQHLEGMNGSDVVVAVNTDPNAPIFEHADYGIVGDLHEVLPALTAMVREKREVAA</sequence>
<dbReference type="SUPFAM" id="SSF52402">
    <property type="entry name" value="Adenine nucleotide alpha hydrolases-like"/>
    <property type="match status" value="1"/>
</dbReference>
<dbReference type="PANTHER" id="PTHR43153:SF1">
    <property type="entry name" value="ELECTRON TRANSFER FLAVOPROTEIN SUBUNIT ALPHA, MITOCHONDRIAL"/>
    <property type="match status" value="1"/>
</dbReference>
<keyword evidence="3" id="KW-0285">Flavoprotein</keyword>
<keyword evidence="8" id="KW-1185">Reference proteome</keyword>
<keyword evidence="2" id="KW-0813">Transport</keyword>
<dbReference type="PIRSF" id="PIRSF000089">
    <property type="entry name" value="Electra_flavoP_a"/>
    <property type="match status" value="1"/>
</dbReference>
<protein>
    <submittedName>
        <fullName evidence="7">Electron transfer flavoprotein subunit alpha/FixB family protein</fullName>
    </submittedName>
</protein>
<name>A0A2P4NQ73_9EURY</name>
<dbReference type="GO" id="GO:0033539">
    <property type="term" value="P:fatty acid beta-oxidation using acyl-CoA dehydrogenase"/>
    <property type="evidence" value="ECO:0007669"/>
    <property type="project" value="TreeGrafter"/>
</dbReference>
<evidence type="ECO:0000313" key="8">
    <source>
        <dbReference type="Proteomes" id="UP000053621"/>
    </source>
</evidence>
<dbReference type="Pfam" id="PF01012">
    <property type="entry name" value="ETF"/>
    <property type="match status" value="1"/>
</dbReference>
<dbReference type="Gene3D" id="3.40.50.1220">
    <property type="entry name" value="TPP-binding domain"/>
    <property type="match status" value="1"/>
</dbReference>
<dbReference type="InterPro" id="IPR018206">
    <property type="entry name" value="ETF_asu_C_CS"/>
</dbReference>
<dbReference type="PROSITE" id="PS00696">
    <property type="entry name" value="ETF_ALPHA"/>
    <property type="match status" value="1"/>
</dbReference>
<dbReference type="InterPro" id="IPR014729">
    <property type="entry name" value="Rossmann-like_a/b/a_fold"/>
</dbReference>
<dbReference type="GO" id="GO:0050660">
    <property type="term" value="F:flavin adenine dinucleotide binding"/>
    <property type="evidence" value="ECO:0007669"/>
    <property type="project" value="InterPro"/>
</dbReference>
<evidence type="ECO:0000256" key="2">
    <source>
        <dbReference type="ARBA" id="ARBA00022448"/>
    </source>
</evidence>
<organism evidence="7 8">
    <name type="scientific">Haloferax marisrubri</name>
    <dbReference type="NCBI Taxonomy" id="1544719"/>
    <lineage>
        <taxon>Archaea</taxon>
        <taxon>Methanobacteriati</taxon>
        <taxon>Methanobacteriota</taxon>
        <taxon>Stenosarchaea group</taxon>
        <taxon>Halobacteria</taxon>
        <taxon>Halobacteriales</taxon>
        <taxon>Haloferacaceae</taxon>
        <taxon>Haloferax</taxon>
    </lineage>
</organism>
<dbReference type="GO" id="GO:0009055">
    <property type="term" value="F:electron transfer activity"/>
    <property type="evidence" value="ECO:0007669"/>
    <property type="project" value="InterPro"/>
</dbReference>
<dbReference type="PANTHER" id="PTHR43153">
    <property type="entry name" value="ELECTRON TRANSFER FLAVOPROTEIN ALPHA"/>
    <property type="match status" value="1"/>
</dbReference>
<evidence type="ECO:0000313" key="7">
    <source>
        <dbReference type="EMBL" id="POG55290.1"/>
    </source>
</evidence>
<feature type="domain" description="Electron transfer flavoprotein alpha/beta-subunit N-terminal" evidence="6">
    <location>
        <begin position="17"/>
        <end position="201"/>
    </location>
</feature>
<gene>
    <name evidence="7" type="ORF">AUR65_007655</name>
</gene>
<evidence type="ECO:0000256" key="4">
    <source>
        <dbReference type="ARBA" id="ARBA00022827"/>
    </source>
</evidence>
<comment type="caution">
    <text evidence="7">The sequence shown here is derived from an EMBL/GenBank/DDBJ whole genome shotgun (WGS) entry which is preliminary data.</text>
</comment>